<protein>
    <recommendedName>
        <fullName evidence="6">Thioredoxin domain-containing protein</fullName>
    </recommendedName>
</protein>
<keyword evidence="4" id="KW-0676">Redox-active center</keyword>
<gene>
    <name evidence="7" type="ORF">GCM10007989_38110</name>
</gene>
<evidence type="ECO:0000313" key="8">
    <source>
        <dbReference type="Proteomes" id="UP000646579"/>
    </source>
</evidence>
<dbReference type="SUPFAM" id="SSF52833">
    <property type="entry name" value="Thioredoxin-like"/>
    <property type="match status" value="1"/>
</dbReference>
<dbReference type="CDD" id="cd03023">
    <property type="entry name" value="DsbA_Com1_like"/>
    <property type="match status" value="1"/>
</dbReference>
<dbReference type="PROSITE" id="PS00194">
    <property type="entry name" value="THIOREDOXIN_1"/>
    <property type="match status" value="1"/>
</dbReference>
<evidence type="ECO:0000256" key="1">
    <source>
        <dbReference type="ARBA" id="ARBA00022729"/>
    </source>
</evidence>
<feature type="region of interest" description="Disordered" evidence="5">
    <location>
        <begin position="1"/>
        <end position="37"/>
    </location>
</feature>
<dbReference type="InterPro" id="IPR017937">
    <property type="entry name" value="Thioredoxin_CS"/>
</dbReference>
<accession>A0A918SEJ7</accession>
<dbReference type="GO" id="GO:0015036">
    <property type="term" value="F:disulfide oxidoreductase activity"/>
    <property type="evidence" value="ECO:0007669"/>
    <property type="project" value="UniProtKB-ARBA"/>
</dbReference>
<dbReference type="EMBL" id="BMZE01000006">
    <property type="protein sequence ID" value="GHA38743.1"/>
    <property type="molecule type" value="Genomic_DNA"/>
</dbReference>
<dbReference type="InterPro" id="IPR001853">
    <property type="entry name" value="DSBA-like_thioredoxin_dom"/>
</dbReference>
<feature type="domain" description="Thioredoxin" evidence="6">
    <location>
        <begin position="11"/>
        <end position="195"/>
    </location>
</feature>
<dbReference type="Gene3D" id="3.40.30.10">
    <property type="entry name" value="Glutaredoxin"/>
    <property type="match status" value="1"/>
</dbReference>
<reference evidence="7" key="2">
    <citation type="submission" date="2020-09" db="EMBL/GenBank/DDBJ databases">
        <authorList>
            <person name="Sun Q."/>
            <person name="Kim S."/>
        </authorList>
    </citation>
    <scope>NUCLEOTIDE SEQUENCE</scope>
    <source>
        <strain evidence="7">KCTC 32437</strain>
    </source>
</reference>
<dbReference type="Pfam" id="PF01323">
    <property type="entry name" value="DSBA"/>
    <property type="match status" value="1"/>
</dbReference>
<keyword evidence="8" id="KW-1185">Reference proteome</keyword>
<sequence length="199" mass="21619">MEAAQRFEEKQRLAQLAENKDTLSSRGEELFRDPQTPVGGNRLGDVTLVEFFDYNCPYCRDVASVMAEAEAADPGLRIVYKEFPILGPNSVFAAKAALASERQGKYSEFHQLMMQSSGPADEASVIAAAETAGLDIEQLRIDMKGADIQAQISRNIDLALALRINGTPGFVIGEEILRGAADLATIQSLIDKARNTAIE</sequence>
<reference evidence="7" key="1">
    <citation type="journal article" date="2014" name="Int. J. Syst. Evol. Microbiol.">
        <title>Complete genome sequence of Corynebacterium casei LMG S-19264T (=DSM 44701T), isolated from a smear-ripened cheese.</title>
        <authorList>
            <consortium name="US DOE Joint Genome Institute (JGI-PGF)"/>
            <person name="Walter F."/>
            <person name="Albersmeier A."/>
            <person name="Kalinowski J."/>
            <person name="Ruckert C."/>
        </authorList>
    </citation>
    <scope>NUCLEOTIDE SEQUENCE</scope>
    <source>
        <strain evidence="7">KCTC 32437</strain>
    </source>
</reference>
<evidence type="ECO:0000259" key="6">
    <source>
        <dbReference type="PROSITE" id="PS51352"/>
    </source>
</evidence>
<keyword evidence="1" id="KW-0732">Signal</keyword>
<evidence type="ECO:0000256" key="2">
    <source>
        <dbReference type="ARBA" id="ARBA00023002"/>
    </source>
</evidence>
<dbReference type="InterPro" id="IPR036249">
    <property type="entry name" value="Thioredoxin-like_sf"/>
</dbReference>
<organism evidence="7 8">
    <name type="scientific">Devosia pacifica</name>
    <dbReference type="NCBI Taxonomy" id="1335967"/>
    <lineage>
        <taxon>Bacteria</taxon>
        <taxon>Pseudomonadati</taxon>
        <taxon>Pseudomonadota</taxon>
        <taxon>Alphaproteobacteria</taxon>
        <taxon>Hyphomicrobiales</taxon>
        <taxon>Devosiaceae</taxon>
        <taxon>Devosia</taxon>
    </lineage>
</organism>
<dbReference type="AlphaFoldDB" id="A0A918SEJ7"/>
<keyword evidence="3" id="KW-1015">Disulfide bond</keyword>
<evidence type="ECO:0000256" key="4">
    <source>
        <dbReference type="ARBA" id="ARBA00023284"/>
    </source>
</evidence>
<evidence type="ECO:0000256" key="3">
    <source>
        <dbReference type="ARBA" id="ARBA00023157"/>
    </source>
</evidence>
<evidence type="ECO:0000256" key="5">
    <source>
        <dbReference type="SAM" id="MobiDB-lite"/>
    </source>
</evidence>
<dbReference type="Proteomes" id="UP000646579">
    <property type="component" value="Unassembled WGS sequence"/>
</dbReference>
<name>A0A918SEJ7_9HYPH</name>
<dbReference type="InterPro" id="IPR013766">
    <property type="entry name" value="Thioredoxin_domain"/>
</dbReference>
<dbReference type="PROSITE" id="PS51352">
    <property type="entry name" value="THIOREDOXIN_2"/>
    <property type="match status" value="1"/>
</dbReference>
<proteinExistence type="predicted"/>
<keyword evidence="2" id="KW-0560">Oxidoreductase</keyword>
<feature type="compositionally biased region" description="Basic and acidic residues" evidence="5">
    <location>
        <begin position="1"/>
        <end position="32"/>
    </location>
</feature>
<evidence type="ECO:0000313" key="7">
    <source>
        <dbReference type="EMBL" id="GHA38743.1"/>
    </source>
</evidence>
<dbReference type="PANTHER" id="PTHR13887:SF14">
    <property type="entry name" value="DISULFIDE BOND FORMATION PROTEIN D"/>
    <property type="match status" value="1"/>
</dbReference>
<dbReference type="PANTHER" id="PTHR13887">
    <property type="entry name" value="GLUTATHIONE S-TRANSFERASE KAPPA"/>
    <property type="match status" value="1"/>
</dbReference>
<comment type="caution">
    <text evidence="7">The sequence shown here is derived from an EMBL/GenBank/DDBJ whole genome shotgun (WGS) entry which is preliminary data.</text>
</comment>